<dbReference type="GO" id="GO:0043683">
    <property type="term" value="P:type IV pilus assembly"/>
    <property type="evidence" value="ECO:0007669"/>
    <property type="project" value="InterPro"/>
</dbReference>
<dbReference type="RefSeq" id="WP_016390274.1">
    <property type="nucleotide sequence ID" value="NZ_KE646807.1"/>
</dbReference>
<dbReference type="AlphaFoldDB" id="A0AB33Z208"/>
<feature type="transmembrane region" description="Helical" evidence="2">
    <location>
        <begin position="20"/>
        <end position="39"/>
    </location>
</feature>
<keyword evidence="2" id="KW-1133">Transmembrane helix</keyword>
<accession>A0AB33Z208</accession>
<evidence type="ECO:0000313" key="3">
    <source>
        <dbReference type="EMBL" id="EPD13119.1"/>
    </source>
</evidence>
<dbReference type="Proteomes" id="UP000015462">
    <property type="component" value="Unassembled WGS sequence"/>
</dbReference>
<protein>
    <submittedName>
        <fullName evidence="3">Type IV pilus assembly membrane transmembrane protein</fullName>
    </submittedName>
</protein>
<dbReference type="InterPro" id="IPR007445">
    <property type="entry name" value="PilO"/>
</dbReference>
<dbReference type="PANTHER" id="PTHR39555:SF1">
    <property type="entry name" value="TYPE IV PILUS INNER MEMBRANE COMPONENT PILO"/>
    <property type="match status" value="1"/>
</dbReference>
<proteinExistence type="predicted"/>
<evidence type="ECO:0000313" key="4">
    <source>
        <dbReference type="Proteomes" id="UP000015462"/>
    </source>
</evidence>
<evidence type="ECO:0000256" key="2">
    <source>
        <dbReference type="SAM" id="Phobius"/>
    </source>
</evidence>
<sequence length="194" mass="21780">MNLDEINWDFNEAGNWPTAIKIGAIVLVSVILLGAWVYFDTLDQWDDLKKVEQKETALKKTFERKQAKAVNLDAYKQQLSDMQEQFGAMLQQLPNKTQIADLLVDVSQAGLASGLEFSLFQPSGEKRKDFYAEKPIKLTVVGSYHEFGEFVSNLAALPRIVTLHNVSLTPAGKGGQMTMNATAKTYRYLDEDDK</sequence>
<dbReference type="Gene3D" id="3.30.70.60">
    <property type="match status" value="1"/>
</dbReference>
<reference evidence="3 4" key="1">
    <citation type="journal article" date="2013" name="Genome Announc.">
        <title>Genome Sequence of the Pyrene- and Fluoranthene-Degrading Bacterium Cycloclasticus sp. Strain PY97M.</title>
        <authorList>
            <person name="Cui Z."/>
            <person name="Xu G."/>
            <person name="Li Q."/>
            <person name="Gao W."/>
            <person name="Zheng L."/>
        </authorList>
    </citation>
    <scope>NUCLEOTIDE SEQUENCE [LARGE SCALE GENOMIC DNA]</scope>
    <source>
        <strain evidence="3 4">PY97M</strain>
    </source>
</reference>
<name>A0AB33Z208_9GAMM</name>
<dbReference type="PANTHER" id="PTHR39555">
    <property type="entry name" value="FIMBRIAL ASSEMBLY PROTEIN PILO-LIKE PROTEIN-RELATED"/>
    <property type="match status" value="1"/>
</dbReference>
<dbReference type="PIRSF" id="PIRSF016482">
    <property type="entry name" value="PilO"/>
    <property type="match status" value="1"/>
</dbReference>
<keyword evidence="1" id="KW-0175">Coiled coil</keyword>
<keyword evidence="2" id="KW-0472">Membrane</keyword>
<dbReference type="InterPro" id="IPR014717">
    <property type="entry name" value="Transl_elong_EF1B/ribsomal_bS6"/>
</dbReference>
<evidence type="ECO:0000256" key="1">
    <source>
        <dbReference type="SAM" id="Coils"/>
    </source>
</evidence>
<comment type="caution">
    <text evidence="3">The sequence shown here is derived from an EMBL/GenBank/DDBJ whole genome shotgun (WGS) entry which is preliminary data.</text>
</comment>
<dbReference type="Gene3D" id="1.10.287.540">
    <property type="entry name" value="Helix hairpin bin"/>
    <property type="match status" value="1"/>
</dbReference>
<feature type="coiled-coil region" evidence="1">
    <location>
        <begin position="48"/>
        <end position="92"/>
    </location>
</feature>
<keyword evidence="4" id="KW-1185">Reference proteome</keyword>
<dbReference type="GO" id="GO:0043107">
    <property type="term" value="P:type IV pilus-dependent motility"/>
    <property type="evidence" value="ECO:0007669"/>
    <property type="project" value="InterPro"/>
</dbReference>
<organism evidence="3 4">
    <name type="scientific">Cycloclasticus pugetii</name>
    <dbReference type="NCBI Taxonomy" id="34068"/>
    <lineage>
        <taxon>Bacteria</taxon>
        <taxon>Pseudomonadati</taxon>
        <taxon>Pseudomonadota</taxon>
        <taxon>Gammaproteobacteria</taxon>
        <taxon>Thiotrichales</taxon>
        <taxon>Piscirickettsiaceae</taxon>
        <taxon>Cycloclasticus</taxon>
    </lineage>
</organism>
<keyword evidence="2 3" id="KW-0812">Transmembrane</keyword>
<gene>
    <name evidence="3" type="ORF">L196_05740</name>
</gene>
<dbReference type="EMBL" id="ASHL01000004">
    <property type="protein sequence ID" value="EPD13119.1"/>
    <property type="molecule type" value="Genomic_DNA"/>
</dbReference>
<dbReference type="Pfam" id="PF04350">
    <property type="entry name" value="PilO"/>
    <property type="match status" value="1"/>
</dbReference>